<dbReference type="AlphaFoldDB" id="A0A9X2B6U0"/>
<feature type="region of interest" description="Disordered" evidence="1">
    <location>
        <begin position="188"/>
        <end position="209"/>
    </location>
</feature>
<proteinExistence type="predicted"/>
<feature type="compositionally biased region" description="Polar residues" evidence="1">
    <location>
        <begin position="197"/>
        <end position="209"/>
    </location>
</feature>
<feature type="transmembrane region" description="Helical" evidence="2">
    <location>
        <begin position="416"/>
        <end position="434"/>
    </location>
</feature>
<dbReference type="InterPro" id="IPR019286">
    <property type="entry name" value="DUF2339_TM"/>
</dbReference>
<feature type="transmembrane region" description="Helical" evidence="2">
    <location>
        <begin position="790"/>
        <end position="808"/>
    </location>
</feature>
<accession>A0A9X2B6U0</accession>
<feature type="transmembrane region" description="Helical" evidence="2">
    <location>
        <begin position="761"/>
        <end position="784"/>
    </location>
</feature>
<feature type="transmembrane region" description="Helical" evidence="2">
    <location>
        <begin position="881"/>
        <end position="901"/>
    </location>
</feature>
<keyword evidence="2" id="KW-1133">Transmembrane helix</keyword>
<comment type="caution">
    <text evidence="3">The sequence shown here is derived from an EMBL/GenBank/DDBJ whole genome shotgun (WGS) entry which is preliminary data.</text>
</comment>
<evidence type="ECO:0000313" key="3">
    <source>
        <dbReference type="EMBL" id="MCJ8147023.1"/>
    </source>
</evidence>
<dbReference type="PANTHER" id="PTHR38434:SF1">
    <property type="entry name" value="BLL2549 PROTEIN"/>
    <property type="match status" value="1"/>
</dbReference>
<protein>
    <submittedName>
        <fullName evidence="3">DUF2339 domain-containing protein</fullName>
    </submittedName>
</protein>
<feature type="transmembrane region" description="Helical" evidence="2">
    <location>
        <begin position="391"/>
        <end position="410"/>
    </location>
</feature>
<organism evidence="3 4">
    <name type="scientific">Acinetobacter sedimenti</name>
    <dbReference type="NCBI Taxonomy" id="2919922"/>
    <lineage>
        <taxon>Bacteria</taxon>
        <taxon>Pseudomonadati</taxon>
        <taxon>Pseudomonadota</taxon>
        <taxon>Gammaproteobacteria</taxon>
        <taxon>Moraxellales</taxon>
        <taxon>Moraxellaceae</taxon>
        <taxon>Acinetobacter</taxon>
    </lineage>
</organism>
<feature type="transmembrane region" description="Helical" evidence="2">
    <location>
        <begin position="314"/>
        <end position="335"/>
    </location>
</feature>
<dbReference type="Proteomes" id="UP001139701">
    <property type="component" value="Unassembled WGS sequence"/>
</dbReference>
<feature type="transmembrane region" description="Helical" evidence="2">
    <location>
        <begin position="342"/>
        <end position="359"/>
    </location>
</feature>
<feature type="transmembrane region" description="Helical" evidence="2">
    <location>
        <begin position="454"/>
        <end position="474"/>
    </location>
</feature>
<evidence type="ECO:0000256" key="2">
    <source>
        <dbReference type="SAM" id="Phobius"/>
    </source>
</evidence>
<feature type="transmembrane region" description="Helical" evidence="2">
    <location>
        <begin position="558"/>
        <end position="578"/>
    </location>
</feature>
<gene>
    <name evidence="3" type="ORF">MKI79_08935</name>
</gene>
<feature type="transmembrane region" description="Helical" evidence="2">
    <location>
        <begin position="655"/>
        <end position="674"/>
    </location>
</feature>
<keyword evidence="2" id="KW-0812">Transmembrane</keyword>
<dbReference type="EMBL" id="JAKUML010000013">
    <property type="protein sequence ID" value="MCJ8147023.1"/>
    <property type="molecule type" value="Genomic_DNA"/>
</dbReference>
<feature type="transmembrane region" description="Helical" evidence="2">
    <location>
        <begin position="850"/>
        <end position="869"/>
    </location>
</feature>
<feature type="transmembrane region" description="Helical" evidence="2">
    <location>
        <begin position="624"/>
        <end position="643"/>
    </location>
</feature>
<feature type="transmembrane region" description="Helical" evidence="2">
    <location>
        <begin position="480"/>
        <end position="500"/>
    </location>
</feature>
<reference evidence="3" key="1">
    <citation type="submission" date="2022-02" db="EMBL/GenBank/DDBJ databases">
        <title>Acinetobacter A3.8 sp. nov., isolated from Sediment (Zhairuo Island).</title>
        <authorList>
            <person name="Zheng K."/>
        </authorList>
    </citation>
    <scope>NUCLEOTIDE SEQUENCE</scope>
    <source>
        <strain evidence="3">A3.8</strain>
    </source>
</reference>
<feature type="transmembrane region" description="Helical" evidence="2">
    <location>
        <begin position="507"/>
        <end position="526"/>
    </location>
</feature>
<dbReference type="RefSeq" id="WP_241572317.1">
    <property type="nucleotide sequence ID" value="NZ_JAKUML010000013.1"/>
</dbReference>
<feature type="transmembrane region" description="Helical" evidence="2">
    <location>
        <begin position="584"/>
        <end position="603"/>
    </location>
</feature>
<name>A0A9X2B6U0_9GAMM</name>
<feature type="transmembrane region" description="Helical" evidence="2">
    <location>
        <begin position="979"/>
        <end position="998"/>
    </location>
</feature>
<feature type="transmembrane region" description="Helical" evidence="2">
    <location>
        <begin position="532"/>
        <end position="551"/>
    </location>
</feature>
<feature type="transmembrane region" description="Helical" evidence="2">
    <location>
        <begin position="817"/>
        <end position="838"/>
    </location>
</feature>
<sequence>MTNPNTPNHFNKSNDALHTQHAQTTSLFRFPDAIWARILLIIFAILFLGQLVFGGEADILWWLALLGSVILACNAYENQNMQIKQLQQSTFQLQQQVDRLSQGQIHGSNSAIQVDVQRDASIEESKEVVAETNSFPEQVSPSFQNESIVGHSDLKNQNTENISTELSTTDSATSDSTPAWMNANTTQTTEDLHSDHLSNPSEKVSPSNTLKHDELKTMTSMWDATLNWFKGGNSIVRIAVVILLIGVVLLLRFASEYWQLTISAKMAGIGACAIALTGLGYFLRQRRFDYAISLQGLGLGVLFLVLFSSFHLGVIQSVTLSYVALIAILATTLWLAIRQNALILAFIALGSGFIAPFILNTGSNNIPALMAYFFVLNLALAIIAYFKPWRILNTLGLLITFGLGGFAIWSKAEDTQAFQIACWVWAIFAIYLFISIRYSQHIVALKTQFKDIPYIDTSLIFATPFMAFSLYAGLVSSDGYALSIASAVLASVYLVLAYILHQKAKQLLILTQCFYGLGFVFLALILPFAFDAYWSSVGWAIHGLVMLWLGWRYAIVNARYFGVALLLASGVATLYVVLFNNQSALFAGCLLMASYAIATYLLLHPKAETDHQTDTSNPTALASICGMTLLLLSLILAPVNYFYAMDEFYGLDLEWISLPLLLWTFVLYLGYGFFAKSQTHFLWKISAFIVLAITAFETLIGNVGYELEGKSYLAMTYHGGYEWYALMGSAILCLIIFAMLIRDTVFKNKSITSSESSNSHFLNATVQIYTAVAVLMLAILGGAFANENSYVAMLAVLPIITFVLSYFVKKWHHWQSLWVGNFAVIAVLWYWLVTVSFAKDGAWSLPFVPVLNPIDLVSIIVFVILTFALKPYLLSASRAWQFASASVLLGTGIILVSSLLLRVLTHYAGLPYWLDGAWQNGTVQASLTILWTLIALILTTLASRQSWRYIWMLGIAVLGLVIFKLIFLDLSQSQTLTRIISFIGSGLIMLVIGYFSPLPPTNKRLGE</sequence>
<keyword evidence="2" id="KW-0472">Membrane</keyword>
<feature type="transmembrane region" description="Helical" evidence="2">
    <location>
        <begin position="681"/>
        <end position="703"/>
    </location>
</feature>
<feature type="transmembrane region" description="Helical" evidence="2">
    <location>
        <begin position="365"/>
        <end position="386"/>
    </location>
</feature>
<evidence type="ECO:0000313" key="4">
    <source>
        <dbReference type="Proteomes" id="UP001139701"/>
    </source>
</evidence>
<feature type="transmembrane region" description="Helical" evidence="2">
    <location>
        <begin position="34"/>
        <end position="53"/>
    </location>
</feature>
<feature type="transmembrane region" description="Helical" evidence="2">
    <location>
        <begin position="290"/>
        <end position="308"/>
    </location>
</feature>
<dbReference type="Pfam" id="PF10101">
    <property type="entry name" value="DUF2339"/>
    <property type="match status" value="1"/>
</dbReference>
<feature type="transmembrane region" description="Helical" evidence="2">
    <location>
        <begin position="235"/>
        <end position="254"/>
    </location>
</feature>
<keyword evidence="4" id="KW-1185">Reference proteome</keyword>
<dbReference type="PANTHER" id="PTHR38434">
    <property type="entry name" value="BLL2549 PROTEIN"/>
    <property type="match status" value="1"/>
</dbReference>
<feature type="transmembrane region" description="Helical" evidence="2">
    <location>
        <begin position="266"/>
        <end position="283"/>
    </location>
</feature>
<feature type="transmembrane region" description="Helical" evidence="2">
    <location>
        <begin position="949"/>
        <end position="967"/>
    </location>
</feature>
<feature type="transmembrane region" description="Helical" evidence="2">
    <location>
        <begin position="723"/>
        <end position="741"/>
    </location>
</feature>
<feature type="transmembrane region" description="Helical" evidence="2">
    <location>
        <begin position="59"/>
        <end position="76"/>
    </location>
</feature>
<evidence type="ECO:0000256" key="1">
    <source>
        <dbReference type="SAM" id="MobiDB-lite"/>
    </source>
</evidence>
<feature type="transmembrane region" description="Helical" evidence="2">
    <location>
        <begin position="921"/>
        <end position="942"/>
    </location>
</feature>